<organism evidence="2 3">
    <name type="scientific">Nakamurella multipartita (strain ATCC 700099 / DSM 44233 / CIP 104796 / JCM 9543 / NBRC 105858 / Y-104)</name>
    <name type="common">Microsphaera multipartita</name>
    <dbReference type="NCBI Taxonomy" id="479431"/>
    <lineage>
        <taxon>Bacteria</taxon>
        <taxon>Bacillati</taxon>
        <taxon>Actinomycetota</taxon>
        <taxon>Actinomycetes</taxon>
        <taxon>Nakamurellales</taxon>
        <taxon>Nakamurellaceae</taxon>
        <taxon>Nakamurella</taxon>
    </lineage>
</organism>
<name>C8XJB3_NAKMY</name>
<dbReference type="CDD" id="cd00657">
    <property type="entry name" value="Ferritin_like"/>
    <property type="match status" value="1"/>
</dbReference>
<dbReference type="EMBL" id="CP001737">
    <property type="protein sequence ID" value="ACV78578.1"/>
    <property type="molecule type" value="Genomic_DNA"/>
</dbReference>
<dbReference type="InterPro" id="IPR029447">
    <property type="entry name" value="DUF4439"/>
</dbReference>
<reference evidence="2 3" key="2">
    <citation type="journal article" date="2010" name="Stand. Genomic Sci.">
        <title>Complete genome sequence of Nakamurella multipartita type strain (Y-104).</title>
        <authorList>
            <person name="Tice H."/>
            <person name="Mayilraj S."/>
            <person name="Sims D."/>
            <person name="Lapidus A."/>
            <person name="Nolan M."/>
            <person name="Lucas S."/>
            <person name="Glavina Del Rio T."/>
            <person name="Copeland A."/>
            <person name="Cheng J.F."/>
            <person name="Meincke L."/>
            <person name="Bruce D."/>
            <person name="Goodwin L."/>
            <person name="Pitluck S."/>
            <person name="Ivanova N."/>
            <person name="Mavromatis K."/>
            <person name="Ovchinnikova G."/>
            <person name="Pati A."/>
            <person name="Chen A."/>
            <person name="Palaniappan K."/>
            <person name="Land M."/>
            <person name="Hauser L."/>
            <person name="Chang Y.J."/>
            <person name="Jeffries C.D."/>
            <person name="Detter J.C."/>
            <person name="Brettin T."/>
            <person name="Rohde M."/>
            <person name="Goker M."/>
            <person name="Bristow J."/>
            <person name="Eisen J.A."/>
            <person name="Markowitz V."/>
            <person name="Hugenholtz P."/>
            <person name="Kyrpides N.C."/>
            <person name="Klenk H.P."/>
            <person name="Chen F."/>
        </authorList>
    </citation>
    <scope>NUCLEOTIDE SEQUENCE [LARGE SCALE GENOMIC DNA]</scope>
    <source>
        <strain evidence="3">ATCC 700099 / DSM 44233 / CIP 104796 / JCM 9543 / NBRC 105858 / Y-104</strain>
    </source>
</reference>
<evidence type="ECO:0000259" key="1">
    <source>
        <dbReference type="Pfam" id="PF14530"/>
    </source>
</evidence>
<protein>
    <recommendedName>
        <fullName evidence="1">DUF4439 domain-containing protein</fullName>
    </recommendedName>
</protein>
<accession>C8XJB3</accession>
<keyword evidence="3" id="KW-1185">Reference proteome</keyword>
<dbReference type="HOGENOM" id="CLU_125489_1_0_11"/>
<dbReference type="SUPFAM" id="SSF47240">
    <property type="entry name" value="Ferritin-like"/>
    <property type="match status" value="1"/>
</dbReference>
<feature type="domain" description="DUF4439" evidence="1">
    <location>
        <begin position="8"/>
        <end position="142"/>
    </location>
</feature>
<evidence type="ECO:0000313" key="3">
    <source>
        <dbReference type="Proteomes" id="UP000002218"/>
    </source>
</evidence>
<dbReference type="InterPro" id="IPR012347">
    <property type="entry name" value="Ferritin-like"/>
</dbReference>
<dbReference type="KEGG" id="nml:Namu_2201"/>
<proteinExistence type="predicted"/>
<gene>
    <name evidence="2" type="ordered locus">Namu_2201</name>
</gene>
<dbReference type="Pfam" id="PF14530">
    <property type="entry name" value="DUF4439"/>
    <property type="match status" value="1"/>
</dbReference>
<dbReference type="Proteomes" id="UP000002218">
    <property type="component" value="Chromosome"/>
</dbReference>
<reference evidence="3" key="1">
    <citation type="submission" date="2009-09" db="EMBL/GenBank/DDBJ databases">
        <title>The complete genome of Nakamurella multipartita DSM 44233.</title>
        <authorList>
            <consortium name="US DOE Joint Genome Institute (JGI-PGF)"/>
            <person name="Lucas S."/>
            <person name="Copeland A."/>
            <person name="Lapidus A."/>
            <person name="Glavina del Rio T."/>
            <person name="Dalin E."/>
            <person name="Tice H."/>
            <person name="Bruce D."/>
            <person name="Goodwin L."/>
            <person name="Pitluck S."/>
            <person name="Kyrpides N."/>
            <person name="Mavromatis K."/>
            <person name="Ivanova N."/>
            <person name="Ovchinnikova G."/>
            <person name="Sims D."/>
            <person name="Meincke L."/>
            <person name="Brettin T."/>
            <person name="Detter J.C."/>
            <person name="Han C."/>
            <person name="Larimer F."/>
            <person name="Land M."/>
            <person name="Hauser L."/>
            <person name="Markowitz V."/>
            <person name="Cheng J.-F."/>
            <person name="Hugenholtz P."/>
            <person name="Woyke T."/>
            <person name="Wu D."/>
            <person name="Klenk H.-P."/>
            <person name="Eisen J.A."/>
        </authorList>
    </citation>
    <scope>NUCLEOTIDE SEQUENCE [LARGE SCALE GENOMIC DNA]</scope>
    <source>
        <strain evidence="3">ATCC 700099 / DSM 44233 / CIP 104796 / JCM 9543 / NBRC 105858 / Y-104</strain>
    </source>
</reference>
<evidence type="ECO:0000313" key="2">
    <source>
        <dbReference type="EMBL" id="ACV78578.1"/>
    </source>
</evidence>
<dbReference type="Gene3D" id="1.20.1260.10">
    <property type="match status" value="1"/>
</dbReference>
<dbReference type="InParanoid" id="C8XJB3"/>
<sequence>MGPDAQTAMQAALVAEQAAVWAYALVAAHARDQSAMIADARSGHLLRRDATAARLTAAGASAPEPAAAYQVAVDVQDQNSAWQLAQDIESGVAAAWRVVIGSSDDAEVRGFALTGLSEAAVRLAMWKQIAGINPPTIAFPGQP</sequence>
<dbReference type="AlphaFoldDB" id="C8XJB3"/>
<dbReference type="InterPro" id="IPR009078">
    <property type="entry name" value="Ferritin-like_SF"/>
</dbReference>
<dbReference type="STRING" id="479431.Namu_2201"/>